<sequence>MSARSDRKKQLALVGAADDEKPGAAAKVLSRIIERSSRVQGPAVKAYVDRVRAGDRTASPAEIITKLEKHYMAAVMTSGAAVGSTAAFPGVGTIAAMSAVAGETVVFLEATSLFVLAVAEVHGIPAAERERRRALVLSVLVGEDSRQAVADLLGRGRTSGAWISEGAATLPLPAVSQLNSRLVRYFVKRYTLKRSALAFGKVLPVGVGAVVGGVGNRMMGKKIVENARSAFGPPPSRWPSTLHVLPSAQPNP</sequence>
<gene>
    <name evidence="1" type="ordered locus">Mmcs_3972</name>
</gene>
<reference evidence="1" key="1">
    <citation type="submission" date="2006-06" db="EMBL/GenBank/DDBJ databases">
        <title>Complete sequence of chromosome of Mycobacterium sp. MCS.</title>
        <authorList>
            <consortium name="US DOE Joint Genome Institute"/>
            <person name="Copeland A."/>
            <person name="Lucas S."/>
            <person name="Lapidus A."/>
            <person name="Barry K."/>
            <person name="Detter J.C."/>
            <person name="Glavina del Rio T."/>
            <person name="Hammon N."/>
            <person name="Israni S."/>
            <person name="Dalin E."/>
            <person name="Tice H."/>
            <person name="Pitluck S."/>
            <person name="Martinez M."/>
            <person name="Schmutz J."/>
            <person name="Larimer F."/>
            <person name="Land M."/>
            <person name="Hauser L."/>
            <person name="Kyrpides N."/>
            <person name="Kim E."/>
            <person name="Miller C.D."/>
            <person name="Hughes J.E."/>
            <person name="Anderson A.J."/>
            <person name="Sims R.C."/>
            <person name="Richardson P."/>
        </authorList>
    </citation>
    <scope>NUCLEOTIDE SEQUENCE [LARGE SCALE GENOMIC DNA]</scope>
    <source>
        <strain evidence="1">MCS</strain>
    </source>
</reference>
<organism evidence="1">
    <name type="scientific">Mycobacterium sp. (strain MCS)</name>
    <dbReference type="NCBI Taxonomy" id="164756"/>
    <lineage>
        <taxon>Bacteria</taxon>
        <taxon>Bacillati</taxon>
        <taxon>Actinomycetota</taxon>
        <taxon>Actinomycetes</taxon>
        <taxon>Mycobacteriales</taxon>
        <taxon>Mycobacteriaceae</taxon>
        <taxon>Mycobacterium</taxon>
    </lineage>
</organism>
<dbReference type="EMBL" id="CP000384">
    <property type="protein sequence ID" value="ABG10077.1"/>
    <property type="molecule type" value="Genomic_DNA"/>
</dbReference>
<protein>
    <submittedName>
        <fullName evidence="1">Putative membrane protein</fullName>
    </submittedName>
</protein>
<accession>A0A5Q5BNQ7</accession>
<evidence type="ECO:0000313" key="1">
    <source>
        <dbReference type="EMBL" id="ABG10077.1"/>
    </source>
</evidence>
<dbReference type="KEGG" id="mmc:Mmcs_3972"/>
<proteinExistence type="predicted"/>
<name>A0A5Q5BNQ7_MYCSS</name>
<dbReference type="AlphaFoldDB" id="A0A5Q5BNQ7"/>